<sequence>MKFAELPHEAQIMAAQTLSDRFPAAGSPKSNGFEPAMALARDAKAAFIELYSTDDDEVCGDKLKLGQDY</sequence>
<dbReference type="Proteomes" id="UP000008936">
    <property type="component" value="Chromosome"/>
</dbReference>
<accession>A0A0H2YHH7</accession>
<dbReference type="KEGG" id="ypn:YPN_1569"/>
<dbReference type="RefSeq" id="WP_002211731.1">
    <property type="nucleotide sequence ID" value="NC_008149.1"/>
</dbReference>
<proteinExistence type="predicted"/>
<dbReference type="EMBL" id="CP000305">
    <property type="protein sequence ID" value="ABG17899.1"/>
    <property type="molecule type" value="Genomic_DNA"/>
</dbReference>
<protein>
    <submittedName>
        <fullName evidence="1">Uncharacterized protein</fullName>
    </submittedName>
</protein>
<evidence type="ECO:0000313" key="2">
    <source>
        <dbReference type="Proteomes" id="UP000008936"/>
    </source>
</evidence>
<gene>
    <name evidence="1" type="ordered locus">YPN_1569</name>
</gene>
<dbReference type="HOGENOM" id="CLU_2775110_0_0_6"/>
<name>A0A0H2YHH7_YERPN</name>
<evidence type="ECO:0000313" key="1">
    <source>
        <dbReference type="EMBL" id="ABG17899.1"/>
    </source>
</evidence>
<organism evidence="1 2">
    <name type="scientific">Yersinia pestis bv. Antiqua (strain Nepal516)</name>
    <dbReference type="NCBI Taxonomy" id="377628"/>
    <lineage>
        <taxon>Bacteria</taxon>
        <taxon>Pseudomonadati</taxon>
        <taxon>Pseudomonadota</taxon>
        <taxon>Gammaproteobacteria</taxon>
        <taxon>Enterobacterales</taxon>
        <taxon>Yersiniaceae</taxon>
        <taxon>Yersinia</taxon>
    </lineage>
</organism>
<reference evidence="1 2" key="1">
    <citation type="journal article" date="2006" name="J. Bacteriol.">
        <title>Complete genome sequence of Yersinia pestis strains Antiqua and Nepal516: evidence of gene reduction in an emerging pathogen.</title>
        <authorList>
            <person name="Chain P.S."/>
            <person name="Hu P."/>
            <person name="Malfatti S.A."/>
            <person name="Radnedge L."/>
            <person name="Larimer F."/>
            <person name="Vergez L.M."/>
            <person name="Worsham P."/>
            <person name="Chu M.C."/>
            <person name="Andersen G.L."/>
        </authorList>
    </citation>
    <scope>NUCLEOTIDE SEQUENCE [LARGE SCALE GENOMIC DNA]</scope>
    <source>
        <strain evidence="1 2">Nepal516</strain>
    </source>
</reference>
<dbReference type="AlphaFoldDB" id="A0A0H2YHH7"/>
<dbReference type="GeneID" id="57976569"/>